<evidence type="ECO:0000313" key="5">
    <source>
        <dbReference type="EMBL" id="GLD31349.1"/>
    </source>
</evidence>
<dbReference type="InterPro" id="IPR003399">
    <property type="entry name" value="Mce/MlaD"/>
</dbReference>
<comment type="caution">
    <text evidence="5">The sequence shown here is derived from an EMBL/GenBank/DDBJ whole genome shotgun (WGS) entry which is preliminary data.</text>
</comment>
<dbReference type="InterPro" id="IPR052336">
    <property type="entry name" value="MlaD_Phospholipid_Transporter"/>
</dbReference>
<feature type="domain" description="Mammalian cell entry C-terminal" evidence="3">
    <location>
        <begin position="119"/>
        <end position="267"/>
    </location>
</feature>
<sequence length="355" mass="38790">MSYRKPFIGTVIFLIFAVTVTWMVFGTMRREVSGETNTYSAIFTDVSGLKVGDDVRVAGVRVGRVDKLDLLDGNLAKVTFRVQRNQVLYSDTIASVTYQNIIGQRYLGLSPGPGSNHLPLKDGGQIPRERTNPSLNITYVLNGFEPLFTQLDPQQVDNLTNAIIQAFQGDSSSILVLTTQTSTLAETLAGPDEVLGDLIGNLNTLTDSLAAQNTNLQTMIRESRGVMAELAARRQELVVSVGSVNFTVGRLATIVNNITPDLQQFVSREPGLLDYGLHEGHQRLSYMAANIPAMLKALARGTQAGSYINGYACDIDFSLWRGLFHWFRAFVASATPGDGVTPGYLNKIKHSPVCR</sequence>
<protein>
    <submittedName>
        <fullName evidence="5">Mce family protein</fullName>
    </submittedName>
</protein>
<evidence type="ECO:0000259" key="2">
    <source>
        <dbReference type="Pfam" id="PF02470"/>
    </source>
</evidence>
<dbReference type="RefSeq" id="WP_238304988.1">
    <property type="nucleotide sequence ID" value="NZ_BRXE01000009.1"/>
</dbReference>
<evidence type="ECO:0000313" key="6">
    <source>
        <dbReference type="Proteomes" id="UP001064782"/>
    </source>
</evidence>
<dbReference type="EMBL" id="BRZI01000024">
    <property type="protein sequence ID" value="GLD31349.1"/>
    <property type="molecule type" value="Genomic_DNA"/>
</dbReference>
<keyword evidence="1" id="KW-1133">Transmembrane helix</keyword>
<dbReference type="EMBL" id="BRXE01000009">
    <property type="protein sequence ID" value="GLB82159.1"/>
    <property type="molecule type" value="Genomic_DNA"/>
</dbReference>
<keyword evidence="6" id="KW-1185">Reference proteome</keyword>
<dbReference type="Pfam" id="PF02470">
    <property type="entry name" value="MlaD"/>
    <property type="match status" value="1"/>
</dbReference>
<evidence type="ECO:0000256" key="1">
    <source>
        <dbReference type="SAM" id="Phobius"/>
    </source>
</evidence>
<evidence type="ECO:0000313" key="4">
    <source>
        <dbReference type="EMBL" id="GLB82159.1"/>
    </source>
</evidence>
<dbReference type="NCBIfam" id="TIGR00996">
    <property type="entry name" value="Mtu_fam_mce"/>
    <property type="match status" value="1"/>
</dbReference>
<keyword evidence="1" id="KW-0812">Transmembrane</keyword>
<dbReference type="InterPro" id="IPR005693">
    <property type="entry name" value="Mce"/>
</dbReference>
<dbReference type="GO" id="GO:0005576">
    <property type="term" value="C:extracellular region"/>
    <property type="evidence" value="ECO:0007669"/>
    <property type="project" value="TreeGrafter"/>
</dbReference>
<dbReference type="GeneID" id="83627843"/>
<name>A0A9P3UY59_9MYCO</name>
<gene>
    <name evidence="5" type="ORF">Mkiyose1413_32320</name>
    <name evidence="4" type="ORF">SRL2020028_14150</name>
</gene>
<proteinExistence type="predicted"/>
<reference evidence="5" key="1">
    <citation type="submission" date="2022-08" db="EMBL/GenBank/DDBJ databases">
        <title>Mycobacterium kiyosense sp. nov., scotochromogenic slow-glowing species isolated from respiratory specimens.</title>
        <authorList>
            <person name="Fukano H."/>
            <person name="Kazumi Y."/>
            <person name="Sakagami N."/>
            <person name="Ato M."/>
            <person name="Mitarai S."/>
            <person name="Hoshino Y."/>
        </authorList>
    </citation>
    <scope>NUCLEOTIDE SEQUENCE</scope>
    <source>
        <strain evidence="5">1413</strain>
        <strain evidence="4">SRL2020-028</strain>
    </source>
</reference>
<dbReference type="AlphaFoldDB" id="A0A9P3UY59"/>
<keyword evidence="1" id="KW-0472">Membrane</keyword>
<dbReference type="PANTHER" id="PTHR33371:SF17">
    <property type="entry name" value="MCE-FAMILY PROTEIN MCE1B"/>
    <property type="match status" value="1"/>
</dbReference>
<feature type="transmembrane region" description="Helical" evidence="1">
    <location>
        <begin position="6"/>
        <end position="25"/>
    </location>
</feature>
<evidence type="ECO:0000259" key="3">
    <source>
        <dbReference type="Pfam" id="PF11887"/>
    </source>
</evidence>
<dbReference type="Pfam" id="PF11887">
    <property type="entry name" value="Mce4_CUP1"/>
    <property type="match status" value="1"/>
</dbReference>
<feature type="domain" description="Mce/MlaD" evidence="2">
    <location>
        <begin position="36"/>
        <end position="112"/>
    </location>
</feature>
<organism evidence="5 6">
    <name type="scientific">Mycobacterium kiyosense</name>
    <dbReference type="NCBI Taxonomy" id="2871094"/>
    <lineage>
        <taxon>Bacteria</taxon>
        <taxon>Bacillati</taxon>
        <taxon>Actinomycetota</taxon>
        <taxon>Actinomycetes</taxon>
        <taxon>Mycobacteriales</taxon>
        <taxon>Mycobacteriaceae</taxon>
        <taxon>Mycobacterium</taxon>
    </lineage>
</organism>
<dbReference type="Proteomes" id="UP001165663">
    <property type="component" value="Unassembled WGS sequence"/>
</dbReference>
<accession>A0A9P3UY59</accession>
<dbReference type="Proteomes" id="UP001064782">
    <property type="component" value="Unassembled WGS sequence"/>
</dbReference>
<dbReference type="PANTHER" id="PTHR33371">
    <property type="entry name" value="INTERMEMBRANE PHOSPHOLIPID TRANSPORT SYSTEM BINDING PROTEIN MLAD-RELATED"/>
    <property type="match status" value="1"/>
</dbReference>
<dbReference type="InterPro" id="IPR024516">
    <property type="entry name" value="Mce_C"/>
</dbReference>
<dbReference type="GO" id="GO:0051701">
    <property type="term" value="P:biological process involved in interaction with host"/>
    <property type="evidence" value="ECO:0007669"/>
    <property type="project" value="TreeGrafter"/>
</dbReference>